<evidence type="ECO:0000313" key="4">
    <source>
        <dbReference type="Proteomes" id="UP000094043"/>
    </source>
</evidence>
<keyword evidence="1" id="KW-0143">Chaperone</keyword>
<dbReference type="Gene3D" id="1.10.287.110">
    <property type="entry name" value="DnaJ domain"/>
    <property type="match status" value="1"/>
</dbReference>
<dbReference type="InterPro" id="IPR001623">
    <property type="entry name" value="DnaJ_domain"/>
</dbReference>
<dbReference type="InterPro" id="IPR018253">
    <property type="entry name" value="DnaJ_domain_CS"/>
</dbReference>
<dbReference type="SMART" id="SM00271">
    <property type="entry name" value="DnaJ"/>
    <property type="match status" value="1"/>
</dbReference>
<dbReference type="PANTHER" id="PTHR44145">
    <property type="entry name" value="DNAJ HOMOLOG SUBFAMILY A MEMBER 3, MITOCHONDRIAL"/>
    <property type="match status" value="1"/>
</dbReference>
<sequence>MLTSQAIESITNIAPRIGRIQTRQFKSTPTRTARKNHYETLKLSKNASRQQVKAKFYELSKKYHPDAKSGDVAKFHEINDAYATLGNEDRRRQYDLSIIPASQSPDGPHAYSAHSHSSFRPNDPYLHRAAKGPHRAWDGHPSHPSFHPQTEKYTPFGRRTPHGTQYSYEYNYNSAANVRTTDRAGWGRRTRQSEKERKEAYAGGGGAWKFIITAGLIITAVALGGGLAASSESAMEWPKSSDQAQAKPSNKKGKRDKDEDYGGSLYGNANGEWCNSTSHKCIDQT</sequence>
<dbReference type="EMBL" id="CP143786">
    <property type="protein sequence ID" value="WVN87377.1"/>
    <property type="molecule type" value="Genomic_DNA"/>
</dbReference>
<organism evidence="3 4">
    <name type="scientific">Cryptococcus depauperatus CBS 7841</name>
    <dbReference type="NCBI Taxonomy" id="1295531"/>
    <lineage>
        <taxon>Eukaryota</taxon>
        <taxon>Fungi</taxon>
        <taxon>Dikarya</taxon>
        <taxon>Basidiomycota</taxon>
        <taxon>Agaricomycotina</taxon>
        <taxon>Tremellomycetes</taxon>
        <taxon>Tremellales</taxon>
        <taxon>Cryptococcaceae</taxon>
        <taxon>Cryptococcus</taxon>
    </lineage>
</organism>
<reference evidence="3" key="2">
    <citation type="journal article" date="2022" name="Elife">
        <title>Obligate sexual reproduction of a homothallic fungus closely related to the Cryptococcus pathogenic species complex.</title>
        <authorList>
            <person name="Passer A.R."/>
            <person name="Clancey S.A."/>
            <person name="Shea T."/>
            <person name="David-Palma M."/>
            <person name="Averette A.F."/>
            <person name="Boekhout T."/>
            <person name="Porcel B.M."/>
            <person name="Nowrousian M."/>
            <person name="Cuomo C.A."/>
            <person name="Sun S."/>
            <person name="Heitman J."/>
            <person name="Coelho M.A."/>
        </authorList>
    </citation>
    <scope>NUCLEOTIDE SEQUENCE</scope>
    <source>
        <strain evidence="3">CBS 7841</strain>
    </source>
</reference>
<dbReference type="AlphaFoldDB" id="A0A1E3IDK0"/>
<dbReference type="Proteomes" id="UP000094043">
    <property type="component" value="Chromosome 3"/>
</dbReference>
<dbReference type="PANTHER" id="PTHR44145:SF3">
    <property type="entry name" value="DNAJ HOMOLOG SUBFAMILY A MEMBER 3, MITOCHONDRIAL"/>
    <property type="match status" value="1"/>
</dbReference>
<accession>A0A1E3IDK0</accession>
<dbReference type="OrthoDB" id="445556at2759"/>
<proteinExistence type="predicted"/>
<reference evidence="3" key="3">
    <citation type="submission" date="2024-01" db="EMBL/GenBank/DDBJ databases">
        <authorList>
            <person name="Coelho M.A."/>
            <person name="David-Palma M."/>
            <person name="Shea T."/>
            <person name="Sun S."/>
            <person name="Cuomo C.A."/>
            <person name="Heitman J."/>
        </authorList>
    </citation>
    <scope>NUCLEOTIDE SEQUENCE</scope>
    <source>
        <strain evidence="3">CBS 7841</strain>
    </source>
</reference>
<feature type="region of interest" description="Disordered" evidence="2">
    <location>
        <begin position="234"/>
        <end position="272"/>
    </location>
</feature>
<dbReference type="GeneID" id="91086767"/>
<dbReference type="VEuPathDB" id="FungiDB:L203_03917"/>
<dbReference type="PRINTS" id="PR00625">
    <property type="entry name" value="JDOMAIN"/>
</dbReference>
<dbReference type="Pfam" id="PF00226">
    <property type="entry name" value="DnaJ"/>
    <property type="match status" value="1"/>
</dbReference>
<gene>
    <name evidence="3" type="ORF">L203_102555</name>
</gene>
<dbReference type="SUPFAM" id="SSF46565">
    <property type="entry name" value="Chaperone J-domain"/>
    <property type="match status" value="1"/>
</dbReference>
<dbReference type="InterPro" id="IPR036869">
    <property type="entry name" value="J_dom_sf"/>
</dbReference>
<evidence type="ECO:0000256" key="2">
    <source>
        <dbReference type="SAM" id="MobiDB-lite"/>
    </source>
</evidence>
<dbReference type="PROSITE" id="PS00636">
    <property type="entry name" value="DNAJ_1"/>
    <property type="match status" value="1"/>
</dbReference>
<dbReference type="RefSeq" id="XP_066068077.1">
    <property type="nucleotide sequence ID" value="XM_066211980.1"/>
</dbReference>
<name>A0A1E3IDK0_9TREE</name>
<reference evidence="3" key="1">
    <citation type="submission" date="2016-06" db="EMBL/GenBank/DDBJ databases">
        <authorList>
            <person name="Cuomo C."/>
            <person name="Litvintseva A."/>
            <person name="Heitman J."/>
            <person name="Chen Y."/>
            <person name="Sun S."/>
            <person name="Springer D."/>
            <person name="Dromer F."/>
            <person name="Young S."/>
            <person name="Zeng Q."/>
            <person name="Chapman S."/>
            <person name="Gujja S."/>
            <person name="Saif S."/>
            <person name="Birren B."/>
        </authorList>
    </citation>
    <scope>NUCLEOTIDE SEQUENCE</scope>
    <source>
        <strain evidence="3">CBS 7841</strain>
    </source>
</reference>
<keyword evidence="4" id="KW-1185">Reference proteome</keyword>
<dbReference type="KEGG" id="cdep:91086767"/>
<evidence type="ECO:0000256" key="1">
    <source>
        <dbReference type="ARBA" id="ARBA00023186"/>
    </source>
</evidence>
<dbReference type="PROSITE" id="PS50076">
    <property type="entry name" value="DNAJ_2"/>
    <property type="match status" value="1"/>
</dbReference>
<dbReference type="InterPro" id="IPR051938">
    <property type="entry name" value="Apopto_cytoskel_mod"/>
</dbReference>
<protein>
    <submittedName>
        <fullName evidence="3">Uncharacterized protein</fullName>
    </submittedName>
</protein>
<dbReference type="CDD" id="cd06257">
    <property type="entry name" value="DnaJ"/>
    <property type="match status" value="1"/>
</dbReference>
<evidence type="ECO:0000313" key="3">
    <source>
        <dbReference type="EMBL" id="WVN87377.1"/>
    </source>
</evidence>